<feature type="repeat" description="TPR" evidence="19">
    <location>
        <begin position="191"/>
        <end position="224"/>
    </location>
</feature>
<evidence type="ECO:0000256" key="5">
    <source>
        <dbReference type="ARBA" id="ARBA00004514"/>
    </source>
</evidence>
<dbReference type="FunFam" id="1.25.40.10:FF:000008">
    <property type="entry name" value="Peptidylprolyl isomerase"/>
    <property type="match status" value="1"/>
</dbReference>
<evidence type="ECO:0000313" key="22">
    <source>
        <dbReference type="EMBL" id="CAC5412831.1"/>
    </source>
</evidence>
<organism evidence="22 23">
    <name type="scientific">Mytilus coruscus</name>
    <name type="common">Sea mussel</name>
    <dbReference type="NCBI Taxonomy" id="42192"/>
    <lineage>
        <taxon>Eukaryota</taxon>
        <taxon>Metazoa</taxon>
        <taxon>Spiralia</taxon>
        <taxon>Lophotrochozoa</taxon>
        <taxon>Mollusca</taxon>
        <taxon>Bivalvia</taxon>
        <taxon>Autobranchia</taxon>
        <taxon>Pteriomorphia</taxon>
        <taxon>Mytilida</taxon>
        <taxon>Mytiloidea</taxon>
        <taxon>Mytilidae</taxon>
        <taxon>Mytilinae</taxon>
        <taxon>Mytilus</taxon>
    </lineage>
</organism>
<reference evidence="22 23" key="1">
    <citation type="submission" date="2020-06" db="EMBL/GenBank/DDBJ databases">
        <authorList>
            <person name="Li R."/>
            <person name="Bekaert M."/>
        </authorList>
    </citation>
    <scope>NUCLEOTIDE SEQUENCE [LARGE SCALE GENOMIC DNA]</scope>
    <source>
        <strain evidence="23">wild</strain>
    </source>
</reference>
<keyword evidence="14" id="KW-0496">Mitochondrion</keyword>
<dbReference type="EMBL" id="CACVKT020008097">
    <property type="protein sequence ID" value="CAC5412831.1"/>
    <property type="molecule type" value="Genomic_DNA"/>
</dbReference>
<evidence type="ECO:0000256" key="19">
    <source>
        <dbReference type="PROSITE-ProRule" id="PRU00339"/>
    </source>
</evidence>
<dbReference type="InterPro" id="IPR050754">
    <property type="entry name" value="FKBP4/5/8-like"/>
</dbReference>
<feature type="compositionally biased region" description="Basic residues" evidence="20">
    <location>
        <begin position="341"/>
        <end position="350"/>
    </location>
</feature>
<dbReference type="Pfam" id="PF07719">
    <property type="entry name" value="TPR_2"/>
    <property type="match status" value="1"/>
</dbReference>
<evidence type="ECO:0000259" key="21">
    <source>
        <dbReference type="PROSITE" id="PS50059"/>
    </source>
</evidence>
<evidence type="ECO:0000256" key="17">
    <source>
        <dbReference type="ARBA" id="ARBA00023242"/>
    </source>
</evidence>
<keyword evidence="12" id="KW-0007">Acetylation</keyword>
<dbReference type="PROSITE" id="PS50059">
    <property type="entry name" value="FKBP_PPIASE"/>
    <property type="match status" value="1"/>
</dbReference>
<evidence type="ECO:0000256" key="14">
    <source>
        <dbReference type="ARBA" id="ARBA00023128"/>
    </source>
</evidence>
<dbReference type="PANTHER" id="PTHR46512">
    <property type="entry name" value="PEPTIDYLPROLYL ISOMERASE"/>
    <property type="match status" value="1"/>
</dbReference>
<keyword evidence="6" id="KW-0488">Methylation</keyword>
<evidence type="ECO:0000256" key="6">
    <source>
        <dbReference type="ARBA" id="ARBA00022481"/>
    </source>
</evidence>
<dbReference type="InterPro" id="IPR013105">
    <property type="entry name" value="TPR_2"/>
</dbReference>
<dbReference type="SUPFAM" id="SSF54534">
    <property type="entry name" value="FKBP-like"/>
    <property type="match status" value="1"/>
</dbReference>
<evidence type="ECO:0000256" key="11">
    <source>
        <dbReference type="ARBA" id="ARBA00022803"/>
    </source>
</evidence>
<keyword evidence="16 18" id="KW-0413">Isomerase</keyword>
<dbReference type="EC" id="5.2.1.8" evidence="18"/>
<evidence type="ECO:0000256" key="4">
    <source>
        <dbReference type="ARBA" id="ARBA00004245"/>
    </source>
</evidence>
<dbReference type="GO" id="GO:0005739">
    <property type="term" value="C:mitochondrion"/>
    <property type="evidence" value="ECO:0007669"/>
    <property type="project" value="UniProtKB-SubCell"/>
</dbReference>
<dbReference type="PROSITE" id="PS50005">
    <property type="entry name" value="TPR"/>
    <property type="match status" value="2"/>
</dbReference>
<evidence type="ECO:0000256" key="16">
    <source>
        <dbReference type="ARBA" id="ARBA00023235"/>
    </source>
</evidence>
<dbReference type="AlphaFoldDB" id="A0A6J8E1D4"/>
<keyword evidence="8" id="KW-0597">Phosphoprotein</keyword>
<keyword evidence="10" id="KW-0677">Repeat</keyword>
<proteinExistence type="predicted"/>
<dbReference type="PANTHER" id="PTHR46512:SF9">
    <property type="entry name" value="PEPTIDYLPROLYL ISOMERASE"/>
    <property type="match status" value="1"/>
</dbReference>
<dbReference type="PROSITE" id="PS50293">
    <property type="entry name" value="TPR_REGION"/>
    <property type="match status" value="1"/>
</dbReference>
<dbReference type="FunFam" id="3.10.50.40:FF:000013">
    <property type="entry name" value="Peptidylprolyl isomerase"/>
    <property type="match status" value="1"/>
</dbReference>
<dbReference type="GO" id="GO:0005874">
    <property type="term" value="C:microtubule"/>
    <property type="evidence" value="ECO:0007669"/>
    <property type="project" value="UniProtKB-KW"/>
</dbReference>
<accession>A0A6J8E1D4</accession>
<protein>
    <recommendedName>
        <fullName evidence="18">peptidylprolyl isomerase</fullName>
        <ecNumber evidence="18">5.2.1.8</ecNumber>
    </recommendedName>
</protein>
<evidence type="ECO:0000256" key="15">
    <source>
        <dbReference type="ARBA" id="ARBA00023212"/>
    </source>
</evidence>
<comment type="subcellular location">
    <subcellularLocation>
        <location evidence="4">Cytoplasm</location>
        <location evidence="4">Cytoskeleton</location>
    </subcellularLocation>
    <subcellularLocation>
        <location evidence="5">Cytoplasm</location>
        <location evidence="5">Cytosol</location>
    </subcellularLocation>
    <subcellularLocation>
        <location evidence="3">Mitochondrion</location>
    </subcellularLocation>
    <subcellularLocation>
        <location evidence="2">Nucleus</location>
    </subcellularLocation>
</comment>
<dbReference type="InterPro" id="IPR011990">
    <property type="entry name" value="TPR-like_helical_dom_sf"/>
</dbReference>
<dbReference type="OrthoDB" id="433738at2759"/>
<dbReference type="Proteomes" id="UP000507470">
    <property type="component" value="Unassembled WGS sequence"/>
</dbReference>
<dbReference type="Pfam" id="PF00515">
    <property type="entry name" value="TPR_1"/>
    <property type="match status" value="1"/>
</dbReference>
<evidence type="ECO:0000256" key="9">
    <source>
        <dbReference type="ARBA" id="ARBA00022701"/>
    </source>
</evidence>
<dbReference type="InterPro" id="IPR046357">
    <property type="entry name" value="PPIase_dom_sf"/>
</dbReference>
<dbReference type="SUPFAM" id="SSF48452">
    <property type="entry name" value="TPR-like"/>
    <property type="match status" value="1"/>
</dbReference>
<dbReference type="GO" id="GO:0005829">
    <property type="term" value="C:cytosol"/>
    <property type="evidence" value="ECO:0007669"/>
    <property type="project" value="UniProtKB-SubCell"/>
</dbReference>
<evidence type="ECO:0000256" key="3">
    <source>
        <dbReference type="ARBA" id="ARBA00004173"/>
    </source>
</evidence>
<comment type="catalytic activity">
    <reaction evidence="1 18">
        <text>[protein]-peptidylproline (omega=180) = [protein]-peptidylproline (omega=0)</text>
        <dbReference type="Rhea" id="RHEA:16237"/>
        <dbReference type="Rhea" id="RHEA-COMP:10747"/>
        <dbReference type="Rhea" id="RHEA-COMP:10748"/>
        <dbReference type="ChEBI" id="CHEBI:83833"/>
        <dbReference type="ChEBI" id="CHEBI:83834"/>
        <dbReference type="EC" id="5.2.1.8"/>
    </reaction>
</comment>
<dbReference type="GO" id="GO:0005634">
    <property type="term" value="C:nucleus"/>
    <property type="evidence" value="ECO:0007669"/>
    <property type="project" value="UniProtKB-SubCell"/>
</dbReference>
<keyword evidence="9" id="KW-0493">Microtubule</keyword>
<feature type="repeat" description="TPR" evidence="19">
    <location>
        <begin position="225"/>
        <end position="258"/>
    </location>
</feature>
<dbReference type="InterPro" id="IPR001179">
    <property type="entry name" value="PPIase_FKBP_dom"/>
</dbReference>
<dbReference type="Gene3D" id="1.25.40.10">
    <property type="entry name" value="Tetratricopeptide repeat domain"/>
    <property type="match status" value="1"/>
</dbReference>
<dbReference type="InterPro" id="IPR019734">
    <property type="entry name" value="TPR_rpt"/>
</dbReference>
<keyword evidence="11 19" id="KW-0802">TPR repeat</keyword>
<gene>
    <name evidence="22" type="ORF">MCOR_45804</name>
</gene>
<dbReference type="Pfam" id="PF00254">
    <property type="entry name" value="FKBP_C"/>
    <property type="match status" value="1"/>
</dbReference>
<evidence type="ECO:0000256" key="2">
    <source>
        <dbReference type="ARBA" id="ARBA00004123"/>
    </source>
</evidence>
<feature type="domain" description="PPIase FKBP-type" evidence="21">
    <location>
        <begin position="38"/>
        <end position="125"/>
    </location>
</feature>
<evidence type="ECO:0000256" key="18">
    <source>
        <dbReference type="PROSITE-ProRule" id="PRU00277"/>
    </source>
</evidence>
<keyword evidence="7" id="KW-0963">Cytoplasm</keyword>
<dbReference type="SMART" id="SM00028">
    <property type="entry name" value="TPR"/>
    <property type="match status" value="3"/>
</dbReference>
<keyword evidence="23" id="KW-1185">Reference proteome</keyword>
<evidence type="ECO:0000256" key="1">
    <source>
        <dbReference type="ARBA" id="ARBA00000971"/>
    </source>
</evidence>
<keyword evidence="13 18" id="KW-0697">Rotamase</keyword>
<keyword evidence="15" id="KW-0206">Cytoskeleton</keyword>
<evidence type="ECO:0000256" key="7">
    <source>
        <dbReference type="ARBA" id="ARBA00022490"/>
    </source>
</evidence>
<feature type="region of interest" description="Disordered" evidence="20">
    <location>
        <begin position="331"/>
        <end position="350"/>
    </location>
</feature>
<name>A0A6J8E1D4_MYTCO</name>
<dbReference type="Gene3D" id="3.10.50.40">
    <property type="match status" value="1"/>
</dbReference>
<evidence type="ECO:0000256" key="12">
    <source>
        <dbReference type="ARBA" id="ARBA00022990"/>
    </source>
</evidence>
<evidence type="ECO:0000256" key="8">
    <source>
        <dbReference type="ARBA" id="ARBA00022553"/>
    </source>
</evidence>
<dbReference type="GO" id="GO:0003755">
    <property type="term" value="F:peptidyl-prolyl cis-trans isomerase activity"/>
    <property type="evidence" value="ECO:0007669"/>
    <property type="project" value="UniProtKB-KW"/>
</dbReference>
<evidence type="ECO:0000313" key="23">
    <source>
        <dbReference type="Proteomes" id="UP000507470"/>
    </source>
</evidence>
<evidence type="ECO:0000256" key="10">
    <source>
        <dbReference type="ARBA" id="ARBA00022737"/>
    </source>
</evidence>
<sequence length="350" mass="40642">MELVQIYIVGEDVSEDKDGSIIRSVIKKGEKYSNPNDGATVKVKYTASYNGNVFEKERELEFIVGEGDEQGIIPGLEQAVKKMKQHEKSKFDIKPSQAYGAKGNTDFNIPGDATLVYEVELLSFEKAKESWELSTEEKLEQSEIAKNRGTHYFKKENYRKAKQFYKKVKKYLEYETDLQEENKEKRNSLMLATHLNIAMCEIKLEDFSEAREECNKALELDPKSVKAYFRRATAYFQVHDHESAKADYEKVLEYEPENKAAKNQIVICEQKLKQFREKEKHIYAGMFNKFAERDSRNPYSGYEDGLESIGEWRNEMADGMMTLQQECEAFGETMPEPKTNNHGRKHQEDD</sequence>
<evidence type="ECO:0000256" key="13">
    <source>
        <dbReference type="ARBA" id="ARBA00023110"/>
    </source>
</evidence>
<keyword evidence="17" id="KW-0539">Nucleus</keyword>
<evidence type="ECO:0000256" key="20">
    <source>
        <dbReference type="SAM" id="MobiDB-lite"/>
    </source>
</evidence>